<sequence>MKKKTCIKAVLFALLINLVLGGLSTYANENEKGSEAGNTAELAGATGFTYQMIFPENQHPESGFFDLQMMPGQKQTVEINLKNPSSQELTVQVNLTGAMTNSNGVIEYGPNKLSADKSMKYKFADIVKGPESITLKPQSEERLKLEIIMPKTEFDGIILGGIQLQRQSNEEKVEDNSGTMVVNKYAYVIGMRLRENDKEIPKELEFVKAYADTPDYKNSVIIDLGNKQAAILKDLTVEAQIMGEKSDEVLYESKKTQMRMAPNTVLNFPVSMEGQAMKAGKYRAHVVATSGSERWEWTEKFEITKEEADKFNNEAIGLNQNREFDWKLIGLIVGGVLALIIIIFVVMHLIKKKKSKSKKKKKKKLE</sequence>
<dbReference type="OrthoDB" id="2148359at2"/>
<feature type="domain" description="WxL Interacting Protein peptidoglycan binding" evidence="3">
    <location>
        <begin position="48"/>
        <end position="165"/>
    </location>
</feature>
<gene>
    <name evidence="5" type="ORF">A5880_001768</name>
</gene>
<feature type="chain" id="PRO_5013145356" evidence="2">
    <location>
        <begin position="30"/>
        <end position="366"/>
    </location>
</feature>
<keyword evidence="1" id="KW-0812">Transmembrane</keyword>
<keyword evidence="1" id="KW-1133">Transmembrane helix</keyword>
<feature type="signal peptide" evidence="2">
    <location>
        <begin position="1"/>
        <end position="29"/>
    </location>
</feature>
<feature type="domain" description="WxL Interacting Protein host binding" evidence="4">
    <location>
        <begin position="177"/>
        <end position="312"/>
    </location>
</feature>
<evidence type="ECO:0000256" key="1">
    <source>
        <dbReference type="SAM" id="Phobius"/>
    </source>
</evidence>
<reference evidence="5" key="1">
    <citation type="submission" date="2017-05" db="EMBL/GenBank/DDBJ databases">
        <title>The Genome Sequence of Enterococcus sp. 4G2_DIV0659.</title>
        <authorList>
            <consortium name="The Broad Institute Genomics Platform"/>
            <consortium name="The Broad Institute Genomic Center for Infectious Diseases"/>
            <person name="Earl A."/>
            <person name="Manson A."/>
            <person name="Schwartman J."/>
            <person name="Gilmore M."/>
            <person name="Abouelleil A."/>
            <person name="Cao P."/>
            <person name="Chapman S."/>
            <person name="Cusick C."/>
            <person name="Shea T."/>
            <person name="Young S."/>
            <person name="Neafsey D."/>
            <person name="Nusbaum C."/>
            <person name="Birren B."/>
        </authorList>
    </citation>
    <scope>NUCLEOTIDE SEQUENCE [LARGE SCALE GENOMIC DNA]</scope>
    <source>
        <strain evidence="5">4G2_DIV0659</strain>
    </source>
</reference>
<dbReference type="AlphaFoldDB" id="A0A242CF73"/>
<protein>
    <submittedName>
        <fullName evidence="5">Uncharacterized protein</fullName>
    </submittedName>
</protein>
<dbReference type="EMBL" id="NGLE01000002">
    <property type="protein sequence ID" value="OTO08768.1"/>
    <property type="molecule type" value="Genomic_DNA"/>
</dbReference>
<name>A0A242CF73_9ENTE</name>
<organism evidence="5">
    <name type="scientific">Candidatus Enterococcus mansonii</name>
    <dbReference type="NCBI Taxonomy" id="1834181"/>
    <lineage>
        <taxon>Bacteria</taxon>
        <taxon>Bacillati</taxon>
        <taxon>Bacillota</taxon>
        <taxon>Bacilli</taxon>
        <taxon>Lactobacillales</taxon>
        <taxon>Enterococcaceae</taxon>
        <taxon>Enterococcus</taxon>
    </lineage>
</organism>
<dbReference type="InterPro" id="IPR010317">
    <property type="entry name" value="WxLIP_PGBD"/>
</dbReference>
<dbReference type="Pfam" id="PF11797">
    <property type="entry name" value="WxLIP_HBD"/>
    <property type="match status" value="1"/>
</dbReference>
<dbReference type="Pfam" id="PF06030">
    <property type="entry name" value="WxLIP_PGBD"/>
    <property type="match status" value="1"/>
</dbReference>
<keyword evidence="2" id="KW-0732">Signal</keyword>
<proteinExistence type="predicted"/>
<feature type="transmembrane region" description="Helical" evidence="1">
    <location>
        <begin position="328"/>
        <end position="350"/>
    </location>
</feature>
<evidence type="ECO:0000313" key="5">
    <source>
        <dbReference type="EMBL" id="OTO08768.1"/>
    </source>
</evidence>
<evidence type="ECO:0000259" key="3">
    <source>
        <dbReference type="Pfam" id="PF06030"/>
    </source>
</evidence>
<comment type="caution">
    <text evidence="5">The sequence shown here is derived from an EMBL/GenBank/DDBJ whole genome shotgun (WGS) entry which is preliminary data.</text>
</comment>
<dbReference type="InterPro" id="IPR021759">
    <property type="entry name" value="WxLIP_HBD"/>
</dbReference>
<evidence type="ECO:0000259" key="4">
    <source>
        <dbReference type="Pfam" id="PF11797"/>
    </source>
</evidence>
<dbReference type="STRING" id="1834181.A5880_001768"/>
<keyword evidence="1" id="KW-0472">Membrane</keyword>
<accession>A0A242CF73</accession>
<evidence type="ECO:0000256" key="2">
    <source>
        <dbReference type="SAM" id="SignalP"/>
    </source>
</evidence>